<feature type="transmembrane region" description="Helical" evidence="1">
    <location>
        <begin position="21"/>
        <end position="44"/>
    </location>
</feature>
<accession>A0A840A801</accession>
<dbReference type="InterPro" id="IPR036596">
    <property type="entry name" value="Cyt-C_aa3_sf"/>
</dbReference>
<feature type="domain" description="Cytochrome c oxidase subunit IV bacterial aa3 type" evidence="2">
    <location>
        <begin position="5"/>
        <end position="44"/>
    </location>
</feature>
<sequence length="77" mass="8370">MASEYHRGDMDIHEQTSTYHLFVMLTKWGSLALTALLVFLVLAFCTPTSFLGSLAVGVVIAVGGFFVLREHGGDDAH</sequence>
<dbReference type="SUPFAM" id="SSF81469">
    <property type="entry name" value="Bacterial aa3 type cytochrome c oxidase subunit IV"/>
    <property type="match status" value="1"/>
</dbReference>
<evidence type="ECO:0000256" key="1">
    <source>
        <dbReference type="SAM" id="Phobius"/>
    </source>
</evidence>
<evidence type="ECO:0000259" key="2">
    <source>
        <dbReference type="Pfam" id="PF07835"/>
    </source>
</evidence>
<dbReference type="Gene3D" id="1.20.5.160">
    <property type="entry name" value="Bacterial aa3 type cytochrome c oxidase subunit IV"/>
    <property type="match status" value="1"/>
</dbReference>
<gene>
    <name evidence="3" type="ORF">GGQ61_004196</name>
</gene>
<dbReference type="Pfam" id="PF07835">
    <property type="entry name" value="COX4_pro_2"/>
    <property type="match status" value="1"/>
</dbReference>
<keyword evidence="1" id="KW-1133">Transmembrane helix</keyword>
<evidence type="ECO:0000313" key="4">
    <source>
        <dbReference type="Proteomes" id="UP000530564"/>
    </source>
</evidence>
<keyword evidence="1" id="KW-0812">Transmembrane</keyword>
<dbReference type="AlphaFoldDB" id="A0A840A801"/>
<name>A0A840A801_9CAUL</name>
<keyword evidence="1" id="KW-0472">Membrane</keyword>
<reference evidence="3 4" key="1">
    <citation type="submission" date="2020-08" db="EMBL/GenBank/DDBJ databases">
        <title>Genomic Encyclopedia of Type Strains, Phase IV (KMG-IV): sequencing the most valuable type-strain genomes for metagenomic binning, comparative biology and taxonomic classification.</title>
        <authorList>
            <person name="Goeker M."/>
        </authorList>
    </citation>
    <scope>NUCLEOTIDE SEQUENCE [LARGE SCALE GENOMIC DNA]</scope>
    <source>
        <strain evidence="3 4">DSM 21793</strain>
    </source>
</reference>
<keyword evidence="4" id="KW-1185">Reference proteome</keyword>
<dbReference type="Proteomes" id="UP000530564">
    <property type="component" value="Unassembled WGS sequence"/>
</dbReference>
<protein>
    <recommendedName>
        <fullName evidence="2">Cytochrome c oxidase subunit IV bacterial aa3 type domain-containing protein</fullName>
    </recommendedName>
</protein>
<dbReference type="InterPro" id="IPR012422">
    <property type="entry name" value="Cyt_c_oxidase_su4_bac-aa3"/>
</dbReference>
<dbReference type="EMBL" id="JACIDK010000011">
    <property type="protein sequence ID" value="MBB3893452.1"/>
    <property type="molecule type" value="Genomic_DNA"/>
</dbReference>
<feature type="transmembrane region" description="Helical" evidence="1">
    <location>
        <begin position="50"/>
        <end position="68"/>
    </location>
</feature>
<evidence type="ECO:0000313" key="3">
    <source>
        <dbReference type="EMBL" id="MBB3893452.1"/>
    </source>
</evidence>
<organism evidence="3 4">
    <name type="scientific">Phenylobacterium haematophilum</name>
    <dbReference type="NCBI Taxonomy" id="98513"/>
    <lineage>
        <taxon>Bacteria</taxon>
        <taxon>Pseudomonadati</taxon>
        <taxon>Pseudomonadota</taxon>
        <taxon>Alphaproteobacteria</taxon>
        <taxon>Caulobacterales</taxon>
        <taxon>Caulobacteraceae</taxon>
        <taxon>Phenylobacterium</taxon>
    </lineage>
</organism>
<comment type="caution">
    <text evidence="3">The sequence shown here is derived from an EMBL/GenBank/DDBJ whole genome shotgun (WGS) entry which is preliminary data.</text>
</comment>
<proteinExistence type="predicted"/>
<dbReference type="RefSeq" id="WP_183776956.1">
    <property type="nucleotide sequence ID" value="NZ_JACIDK010000011.1"/>
</dbReference>